<dbReference type="InterPro" id="IPR036691">
    <property type="entry name" value="Endo/exonu/phosph_ase_sf"/>
</dbReference>
<evidence type="ECO:0000313" key="3">
    <source>
        <dbReference type="EMBL" id="QDV33284.1"/>
    </source>
</evidence>
<feature type="region of interest" description="Disordered" evidence="1">
    <location>
        <begin position="331"/>
        <end position="382"/>
    </location>
</feature>
<dbReference type="Pfam" id="PF19580">
    <property type="entry name" value="Exo_endo_phos_3"/>
    <property type="match status" value="1"/>
</dbReference>
<feature type="compositionally biased region" description="Gly residues" evidence="1">
    <location>
        <begin position="365"/>
        <end position="375"/>
    </location>
</feature>
<evidence type="ECO:0000313" key="4">
    <source>
        <dbReference type="Proteomes" id="UP000317835"/>
    </source>
</evidence>
<dbReference type="PANTHER" id="PTHR42834:SF1">
    <property type="entry name" value="ENDONUCLEASE_EXONUCLEASE_PHOSPHATASE FAMILY PROTEIN (AFU_ORTHOLOGUE AFUA_3G09210)"/>
    <property type="match status" value="1"/>
</dbReference>
<reference evidence="3 4" key="1">
    <citation type="submission" date="2019-02" db="EMBL/GenBank/DDBJ databases">
        <title>Deep-cultivation of Planctomycetes and their phenomic and genomic characterization uncovers novel biology.</title>
        <authorList>
            <person name="Wiegand S."/>
            <person name="Jogler M."/>
            <person name="Boedeker C."/>
            <person name="Pinto D."/>
            <person name="Vollmers J."/>
            <person name="Rivas-Marin E."/>
            <person name="Kohn T."/>
            <person name="Peeters S.H."/>
            <person name="Heuer A."/>
            <person name="Rast P."/>
            <person name="Oberbeckmann S."/>
            <person name="Bunk B."/>
            <person name="Jeske O."/>
            <person name="Meyerdierks A."/>
            <person name="Storesund J.E."/>
            <person name="Kallscheuer N."/>
            <person name="Luecker S."/>
            <person name="Lage O.M."/>
            <person name="Pohl T."/>
            <person name="Merkel B.J."/>
            <person name="Hornburger P."/>
            <person name="Mueller R.-W."/>
            <person name="Bruemmer F."/>
            <person name="Labrenz M."/>
            <person name="Spormann A.M."/>
            <person name="Op den Camp H."/>
            <person name="Overmann J."/>
            <person name="Amann R."/>
            <person name="Jetten M.S.M."/>
            <person name="Mascher T."/>
            <person name="Medema M.H."/>
            <person name="Devos D.P."/>
            <person name="Kaster A.-K."/>
            <person name="Ovreas L."/>
            <person name="Rohde M."/>
            <person name="Galperin M.Y."/>
            <person name="Jogler C."/>
        </authorList>
    </citation>
    <scope>NUCLEOTIDE SEQUENCE [LARGE SCALE GENOMIC DNA]</scope>
    <source>
        <strain evidence="3 4">ElP</strain>
    </source>
</reference>
<dbReference type="SUPFAM" id="SSF56219">
    <property type="entry name" value="DNase I-like"/>
    <property type="match status" value="1"/>
</dbReference>
<dbReference type="Gene3D" id="3.60.10.10">
    <property type="entry name" value="Endonuclease/exonuclease/phosphatase"/>
    <property type="match status" value="1"/>
</dbReference>
<dbReference type="InterPro" id="IPR005135">
    <property type="entry name" value="Endo/exonuclease/phosphatase"/>
</dbReference>
<name>A0A518GXF4_9BACT</name>
<gene>
    <name evidence="3" type="ORF">ElP_11270</name>
</gene>
<dbReference type="RefSeq" id="WP_197446736.1">
    <property type="nucleotide sequence ID" value="NZ_CP036426.1"/>
</dbReference>
<evidence type="ECO:0000259" key="2">
    <source>
        <dbReference type="Pfam" id="PF19580"/>
    </source>
</evidence>
<proteinExistence type="predicted"/>
<organism evidence="3 4">
    <name type="scientific">Tautonia plasticadhaerens</name>
    <dbReference type="NCBI Taxonomy" id="2527974"/>
    <lineage>
        <taxon>Bacteria</taxon>
        <taxon>Pseudomonadati</taxon>
        <taxon>Planctomycetota</taxon>
        <taxon>Planctomycetia</taxon>
        <taxon>Isosphaerales</taxon>
        <taxon>Isosphaeraceae</taxon>
        <taxon>Tautonia</taxon>
    </lineage>
</organism>
<protein>
    <submittedName>
        <fullName evidence="3">Endonuclease/Exonuclease/phosphatase family protein</fullName>
    </submittedName>
</protein>
<dbReference type="Proteomes" id="UP000317835">
    <property type="component" value="Chromosome"/>
</dbReference>
<keyword evidence="4" id="KW-1185">Reference proteome</keyword>
<accession>A0A518GXF4</accession>
<dbReference type="GO" id="GO:0004519">
    <property type="term" value="F:endonuclease activity"/>
    <property type="evidence" value="ECO:0007669"/>
    <property type="project" value="UniProtKB-KW"/>
</dbReference>
<sequence>MPRRSPPRELLAVIAALVRRDPRWLIVVVLVAMVLLYLDRRQAPRDLGPAPEPPGEGYLFCSWNVENLFDDADDPRNHDPLDAWFAADPEALRLKLDLLAETLIPLDGGRGPDVLALIEVENRRAVELLLGALNARLPTEWHYTRIVHDDNISGRRIEPALITRLPVDDRSTLVVDDRRMIRARLVVDDRPLDVIVAHWTSRVTDREGPKRLAYARAMYDTYLGIERNTDGLADVLLCGDFNDGPDDESVRLGLRATGDRPAVSSSAGGGQPRLYNLMAGRDPEDFGTYRYRGRWQILDHLVASPGLLDPDGWAILPDSLRVVSTIDIRDSRDGPLRFGNPDNQNPRGPSDHFAVTVRLRPPGSAGQGQGQGQEAGGVVLPE</sequence>
<evidence type="ECO:0000256" key="1">
    <source>
        <dbReference type="SAM" id="MobiDB-lite"/>
    </source>
</evidence>
<dbReference type="EMBL" id="CP036426">
    <property type="protein sequence ID" value="QDV33284.1"/>
    <property type="molecule type" value="Genomic_DNA"/>
</dbReference>
<keyword evidence="3" id="KW-0378">Hydrolase</keyword>
<keyword evidence="3" id="KW-0269">Exonuclease</keyword>
<keyword evidence="3" id="KW-0540">Nuclease</keyword>
<dbReference type="KEGG" id="tpla:ElP_11270"/>
<feature type="domain" description="Endonuclease/exonuclease/phosphatase" evidence="2">
    <location>
        <begin position="62"/>
        <end position="359"/>
    </location>
</feature>
<dbReference type="GO" id="GO:0004527">
    <property type="term" value="F:exonuclease activity"/>
    <property type="evidence" value="ECO:0007669"/>
    <property type="project" value="UniProtKB-KW"/>
</dbReference>
<dbReference type="PANTHER" id="PTHR42834">
    <property type="entry name" value="ENDONUCLEASE/EXONUCLEASE/PHOSPHATASE FAMILY PROTEIN (AFU_ORTHOLOGUE AFUA_3G09210)"/>
    <property type="match status" value="1"/>
</dbReference>
<dbReference type="AlphaFoldDB" id="A0A518GXF4"/>
<keyword evidence="3" id="KW-0255">Endonuclease</keyword>